<reference evidence="5" key="1">
    <citation type="submission" date="2023-07" db="EMBL/GenBank/DDBJ databases">
        <title>30 novel species of actinomycetes from the DSMZ collection.</title>
        <authorList>
            <person name="Nouioui I."/>
        </authorList>
    </citation>
    <scope>NUCLEOTIDE SEQUENCE [LARGE SCALE GENOMIC DNA]</scope>
    <source>
        <strain evidence="5">DSM 41982</strain>
    </source>
</reference>
<feature type="transmembrane region" description="Helical" evidence="2">
    <location>
        <begin position="65"/>
        <end position="85"/>
    </location>
</feature>
<organism evidence="4 5">
    <name type="scientific">Streptomyces evansiae</name>
    <dbReference type="NCBI Taxonomy" id="3075535"/>
    <lineage>
        <taxon>Bacteria</taxon>
        <taxon>Bacillati</taxon>
        <taxon>Actinomycetota</taxon>
        <taxon>Actinomycetes</taxon>
        <taxon>Kitasatosporales</taxon>
        <taxon>Streptomycetaceae</taxon>
        <taxon>Streptomyces</taxon>
    </lineage>
</organism>
<feature type="domain" description="VanZ-like" evidence="3">
    <location>
        <begin position="24"/>
        <end position="143"/>
    </location>
</feature>
<proteinExistence type="predicted"/>
<evidence type="ECO:0000313" key="5">
    <source>
        <dbReference type="Proteomes" id="UP001183607"/>
    </source>
</evidence>
<name>A0ABD5E0P7_9ACTN</name>
<evidence type="ECO:0000256" key="1">
    <source>
        <dbReference type="SAM" id="MobiDB-lite"/>
    </source>
</evidence>
<comment type="caution">
    <text evidence="4">The sequence shown here is derived from an EMBL/GenBank/DDBJ whole genome shotgun (WGS) entry which is preliminary data.</text>
</comment>
<feature type="region of interest" description="Disordered" evidence="1">
    <location>
        <begin position="152"/>
        <end position="197"/>
    </location>
</feature>
<dbReference type="PANTHER" id="PTHR36834:SF1">
    <property type="entry name" value="INTEGRAL MEMBRANE PROTEIN"/>
    <property type="match status" value="1"/>
</dbReference>
<dbReference type="Pfam" id="PF04892">
    <property type="entry name" value="VanZ"/>
    <property type="match status" value="1"/>
</dbReference>
<feature type="transmembrane region" description="Helical" evidence="2">
    <location>
        <begin position="12"/>
        <end position="35"/>
    </location>
</feature>
<evidence type="ECO:0000256" key="2">
    <source>
        <dbReference type="SAM" id="Phobius"/>
    </source>
</evidence>
<dbReference type="Proteomes" id="UP001183607">
    <property type="component" value="Unassembled WGS sequence"/>
</dbReference>
<sequence>MQQPGPDGGARTVSYRAAGVVLLVAHLLFVGWYALRPLDVPWVSAPNTTPFATVRADLSLGFPGAVRPLAAGLGLLAPLGVLLPLTGGRVAVSAFASLCRSTLAGGVLAMLLEIAQTGVPGQRVDIDSVLLAIVGTAAAHLLVVPAVRRRARNRRGTPSEVSPPLRPGEENPEFSPGCPGGISQGSTPRLPRVGTAP</sequence>
<dbReference type="InterPro" id="IPR006976">
    <property type="entry name" value="VanZ-like"/>
</dbReference>
<feature type="transmembrane region" description="Helical" evidence="2">
    <location>
        <begin position="97"/>
        <end position="116"/>
    </location>
</feature>
<dbReference type="RefSeq" id="WP_093854121.1">
    <property type="nucleotide sequence ID" value="NZ_JAVRER010000002.1"/>
</dbReference>
<gene>
    <name evidence="4" type="ORF">RM574_01885</name>
</gene>
<keyword evidence="2" id="KW-0812">Transmembrane</keyword>
<keyword evidence="2" id="KW-1133">Transmembrane helix</keyword>
<feature type="transmembrane region" description="Helical" evidence="2">
    <location>
        <begin position="128"/>
        <end position="147"/>
    </location>
</feature>
<dbReference type="PANTHER" id="PTHR36834">
    <property type="entry name" value="MEMBRANE PROTEIN-RELATED"/>
    <property type="match status" value="1"/>
</dbReference>
<accession>A0ABD5E0P7</accession>
<dbReference type="AlphaFoldDB" id="A0ABD5E0P7"/>
<evidence type="ECO:0000313" key="4">
    <source>
        <dbReference type="EMBL" id="MDT0414227.1"/>
    </source>
</evidence>
<keyword evidence="2" id="KW-0472">Membrane</keyword>
<protein>
    <submittedName>
        <fullName evidence="4">VanZ family protein</fullName>
    </submittedName>
</protein>
<dbReference type="EMBL" id="JAVRER010000002">
    <property type="protein sequence ID" value="MDT0414227.1"/>
    <property type="molecule type" value="Genomic_DNA"/>
</dbReference>
<evidence type="ECO:0000259" key="3">
    <source>
        <dbReference type="Pfam" id="PF04892"/>
    </source>
</evidence>
<dbReference type="InterPro" id="IPR053150">
    <property type="entry name" value="Teicoplanin_resist-assoc"/>
</dbReference>